<evidence type="ECO:0000256" key="8">
    <source>
        <dbReference type="SAM" id="Phobius"/>
    </source>
</evidence>
<evidence type="ECO:0000256" key="5">
    <source>
        <dbReference type="ARBA" id="ARBA00023125"/>
    </source>
</evidence>
<dbReference type="GO" id="GO:0003700">
    <property type="term" value="F:DNA-binding transcription factor activity"/>
    <property type="evidence" value="ECO:0007669"/>
    <property type="project" value="InterPro"/>
</dbReference>
<feature type="domain" description="Response regulatory" evidence="11">
    <location>
        <begin position="1125"/>
        <end position="1240"/>
    </location>
</feature>
<keyword evidence="12" id="KW-0808">Transferase</keyword>
<feature type="domain" description="Histidine kinase" evidence="10">
    <location>
        <begin position="854"/>
        <end position="1076"/>
    </location>
</feature>
<dbReference type="SUPFAM" id="SSF46689">
    <property type="entry name" value="Homeodomain-like"/>
    <property type="match status" value="1"/>
</dbReference>
<proteinExistence type="predicted"/>
<dbReference type="EC" id="2.7.13.3" evidence="2"/>
<keyword evidence="8" id="KW-0812">Transmembrane</keyword>
<dbReference type="FunFam" id="2.60.40.10:FF:000791">
    <property type="entry name" value="Two-component system sensor histidine kinase/response regulator"/>
    <property type="match status" value="1"/>
</dbReference>
<dbReference type="InterPro" id="IPR036890">
    <property type="entry name" value="HATPase_C_sf"/>
</dbReference>
<dbReference type="Proteomes" id="UP000268007">
    <property type="component" value="Unassembled WGS sequence"/>
</dbReference>
<keyword evidence="4" id="KW-0805">Transcription regulation</keyword>
<dbReference type="SUPFAM" id="SSF63829">
    <property type="entry name" value="Calcium-dependent phosphotriesterase"/>
    <property type="match status" value="3"/>
</dbReference>
<dbReference type="OrthoDB" id="9809670at2"/>
<dbReference type="Gene3D" id="1.10.10.60">
    <property type="entry name" value="Homeodomain-like"/>
    <property type="match status" value="1"/>
</dbReference>
<dbReference type="Pfam" id="PF07495">
    <property type="entry name" value="Y_Y_Y"/>
    <property type="match status" value="1"/>
</dbReference>
<dbReference type="SMART" id="SM00387">
    <property type="entry name" value="HATPase_c"/>
    <property type="match status" value="1"/>
</dbReference>
<keyword evidence="13" id="KW-1185">Reference proteome</keyword>
<dbReference type="EMBL" id="RBKU01000001">
    <property type="protein sequence ID" value="RKR83703.1"/>
    <property type="molecule type" value="Genomic_DNA"/>
</dbReference>
<dbReference type="CDD" id="cd00082">
    <property type="entry name" value="HisKA"/>
    <property type="match status" value="1"/>
</dbReference>
<evidence type="ECO:0000313" key="13">
    <source>
        <dbReference type="Proteomes" id="UP000268007"/>
    </source>
</evidence>
<evidence type="ECO:0000256" key="3">
    <source>
        <dbReference type="ARBA" id="ARBA00022553"/>
    </source>
</evidence>
<dbReference type="InterPro" id="IPR011110">
    <property type="entry name" value="Reg_prop"/>
</dbReference>
<dbReference type="InterPro" id="IPR003661">
    <property type="entry name" value="HisK_dim/P_dom"/>
</dbReference>
<dbReference type="GO" id="GO:0043565">
    <property type="term" value="F:sequence-specific DNA binding"/>
    <property type="evidence" value="ECO:0007669"/>
    <property type="project" value="InterPro"/>
</dbReference>
<dbReference type="Pfam" id="PF00072">
    <property type="entry name" value="Response_reg"/>
    <property type="match status" value="1"/>
</dbReference>
<dbReference type="PROSITE" id="PS50110">
    <property type="entry name" value="RESPONSE_REGULATORY"/>
    <property type="match status" value="1"/>
</dbReference>
<keyword evidence="6" id="KW-0804">Transcription</keyword>
<evidence type="ECO:0000313" key="12">
    <source>
        <dbReference type="EMBL" id="RKR83703.1"/>
    </source>
</evidence>
<dbReference type="InterPro" id="IPR011123">
    <property type="entry name" value="Y_Y_Y"/>
</dbReference>
<dbReference type="InterPro" id="IPR018060">
    <property type="entry name" value="HTH_AraC"/>
</dbReference>
<accession>A0A495J4F0</accession>
<dbReference type="PANTHER" id="PTHR43547:SF2">
    <property type="entry name" value="HYBRID SIGNAL TRANSDUCTION HISTIDINE KINASE C"/>
    <property type="match status" value="1"/>
</dbReference>
<dbReference type="InterPro" id="IPR001789">
    <property type="entry name" value="Sig_transdc_resp-reg_receiver"/>
</dbReference>
<dbReference type="InterPro" id="IPR018062">
    <property type="entry name" value="HTH_AraC-typ_CS"/>
</dbReference>
<keyword evidence="8" id="KW-0472">Membrane</keyword>
<keyword evidence="8" id="KW-1133">Transmembrane helix</keyword>
<dbReference type="Gene3D" id="3.30.565.10">
    <property type="entry name" value="Histidine kinase-like ATPase, C-terminal domain"/>
    <property type="match status" value="1"/>
</dbReference>
<feature type="transmembrane region" description="Helical" evidence="8">
    <location>
        <begin position="800"/>
        <end position="820"/>
    </location>
</feature>
<sequence length="1377" mass="155356">MQLIRKLFFSICVFLLFFWSETGAYAQNTLIFKNINVDNGLPQNTVLSVLQDDKGYMWLGTYDGLSKFNGLDFTIYKNNANDATSISNNKINKLFKDSGGRIWVGTVNGINVFDPLKDNFTRFTLPHGDSNYIVLNIAQDEFNVIWVGTNKGLFFINPKSKSGPPGELTKSALCGNNKVECLYVDSYQNLWIGNGKSLKIYNPAQKKLIPVPAPLLKNNNFSGTVVRCILQDRHHNFLIGTEAKGLIYYDVKSGICTNYDQLNGLLSNTVRALLEVDDQVIWAGTKKGLNVINIKTGQIKSFINEPLNPNSLSQNSIREIFTDDEHNIWLGTFNGGVNCVYNQFDNFYYMGLKKGGKNNLSYNVVNAIFEDKPGDFWMGTDDGGLNHVDSALQINNSYYQYNGVMRELLGNSVKRIAQNTTDATKLWIGTGNGLTIFDKTTKTFSDTHILPRPTESGVIQNLVLLNDEKGLWIGTNFSGLYYLSKSGSLKSFHMSDNKISALLKTGDNLWVGTTNNGLDCLNVKLNKIAHYPANIEKPYALTSNAILSICKDKNGHLWIGTDGGGLNYFDTKSSRFYCIDEEKGIANNTIHEILEDSKGRLWISTNKGISSIDLKRFAVPFNKSDFVIANYSVEDGLQSNQFSNGAALKAANGKLIFGGINGITVFDPDKIKVNRVKPNIVFTDFLIFNKSVSFKTEGSPLQKPIDETTQISLNHNQTSFTIKFAALNYIAPHKNSYAFKLEGFSDSEWHYLTGEQSATYTNLDVGTYYFKIKAANNDGVWNNIPRVLKIIILPPWYKTFYAYGAYLALVIYLLYLFNIYSKRTERLKTELAFESINHAKDQELARNQLSFFVNISHEIKTPLTMILAPIERMMTDEVSYNQIKQQLGIMQRNGNKLMHLVNQLLDKKQLDAGQMHLEVTENNIIAFVEEIMVAFAGLATAKNMTIKLIKNTDEINVWFDVDKLEKVFFNLLSNAIKFGKNFGEIVISVIKDSDNGCVLVKVEDDGYGIAPNKIDKIFTQFYHEDHNLKIEGNGLGLAFSKQLVELHYGEISVESQQQTPHQNGFARFIIKMQLGNMHFKQNELGTRLVDGEDILNYQEIDQNIQTKLALKKSEILGKETRDSLMILLIEDNDDVLQFLKDGFSGDFDVYTATNGLAGLATAKKVIPDIIVTDVMMPGLNGIELCVKLKSDLETSHIPIVLLTARTQFIFKMEGIETGADDYITKPFSMSLLELRVWNLLENRQKLRLRYRKEIKLDPQNIAITSLDEVFLNKTLQFIELNMGDPDLSIEHLIQETAMGRTSFYKKIKSLTGQTGIEFIRTIRIKRAAQLLAGGQLTVNEVAYMVGFLDVNYFRKCFKEHFNYSPREHAGYNEPHPN</sequence>
<dbReference type="Pfam" id="PF00512">
    <property type="entry name" value="HisKA"/>
    <property type="match status" value="1"/>
</dbReference>
<dbReference type="Gene3D" id="1.10.287.130">
    <property type="match status" value="1"/>
</dbReference>
<dbReference type="Pfam" id="PF07494">
    <property type="entry name" value="Reg_prop"/>
    <property type="match status" value="5"/>
</dbReference>
<dbReference type="PROSITE" id="PS01124">
    <property type="entry name" value="HTH_ARAC_FAMILY_2"/>
    <property type="match status" value="1"/>
</dbReference>
<dbReference type="InterPro" id="IPR003594">
    <property type="entry name" value="HATPase_dom"/>
</dbReference>
<dbReference type="RefSeq" id="WP_121199170.1">
    <property type="nucleotide sequence ID" value="NZ_RBKU01000001.1"/>
</dbReference>
<evidence type="ECO:0000256" key="6">
    <source>
        <dbReference type="ARBA" id="ARBA00023163"/>
    </source>
</evidence>
<evidence type="ECO:0000259" key="10">
    <source>
        <dbReference type="PROSITE" id="PS50109"/>
    </source>
</evidence>
<comment type="catalytic activity">
    <reaction evidence="1">
        <text>ATP + protein L-histidine = ADP + protein N-phospho-L-histidine.</text>
        <dbReference type="EC" id="2.7.13.3"/>
    </reaction>
</comment>
<dbReference type="InterPro" id="IPR013783">
    <property type="entry name" value="Ig-like_fold"/>
</dbReference>
<dbReference type="InterPro" id="IPR004358">
    <property type="entry name" value="Sig_transdc_His_kin-like_C"/>
</dbReference>
<dbReference type="CDD" id="cd00075">
    <property type="entry name" value="HATPase"/>
    <property type="match status" value="1"/>
</dbReference>
<evidence type="ECO:0000259" key="9">
    <source>
        <dbReference type="PROSITE" id="PS01124"/>
    </source>
</evidence>
<evidence type="ECO:0000256" key="1">
    <source>
        <dbReference type="ARBA" id="ARBA00000085"/>
    </source>
</evidence>
<comment type="caution">
    <text evidence="12">The sequence shown here is derived from an EMBL/GenBank/DDBJ whole genome shotgun (WGS) entry which is preliminary data.</text>
</comment>
<dbReference type="InterPro" id="IPR036097">
    <property type="entry name" value="HisK_dim/P_sf"/>
</dbReference>
<evidence type="ECO:0000256" key="4">
    <source>
        <dbReference type="ARBA" id="ARBA00023015"/>
    </source>
</evidence>
<evidence type="ECO:0000256" key="7">
    <source>
        <dbReference type="PROSITE-ProRule" id="PRU00169"/>
    </source>
</evidence>
<dbReference type="Gene3D" id="3.40.50.2300">
    <property type="match status" value="1"/>
</dbReference>
<dbReference type="Gene3D" id="2.130.10.10">
    <property type="entry name" value="YVTN repeat-like/Quinoprotein amine dehydrogenase"/>
    <property type="match status" value="2"/>
</dbReference>
<dbReference type="SUPFAM" id="SSF47384">
    <property type="entry name" value="Homodimeric domain of signal transducing histidine kinase"/>
    <property type="match status" value="1"/>
</dbReference>
<dbReference type="SMART" id="SM00448">
    <property type="entry name" value="REC"/>
    <property type="match status" value="1"/>
</dbReference>
<dbReference type="SUPFAM" id="SSF55874">
    <property type="entry name" value="ATPase domain of HSP90 chaperone/DNA topoisomerase II/histidine kinase"/>
    <property type="match status" value="1"/>
</dbReference>
<keyword evidence="5" id="KW-0238">DNA-binding</keyword>
<evidence type="ECO:0000259" key="11">
    <source>
        <dbReference type="PROSITE" id="PS50110"/>
    </source>
</evidence>
<gene>
    <name evidence="12" type="ORF">BDD43_3917</name>
</gene>
<protein>
    <recommendedName>
        <fullName evidence="2">histidine kinase</fullName>
        <ecNumber evidence="2">2.7.13.3</ecNumber>
    </recommendedName>
</protein>
<dbReference type="PANTHER" id="PTHR43547">
    <property type="entry name" value="TWO-COMPONENT HISTIDINE KINASE"/>
    <property type="match status" value="1"/>
</dbReference>
<keyword evidence="3 7" id="KW-0597">Phosphoprotein</keyword>
<dbReference type="SMART" id="SM00388">
    <property type="entry name" value="HisKA"/>
    <property type="match status" value="1"/>
</dbReference>
<dbReference type="InterPro" id="IPR005467">
    <property type="entry name" value="His_kinase_dom"/>
</dbReference>
<dbReference type="InterPro" id="IPR009057">
    <property type="entry name" value="Homeodomain-like_sf"/>
</dbReference>
<dbReference type="Gene3D" id="2.60.40.10">
    <property type="entry name" value="Immunoglobulins"/>
    <property type="match status" value="1"/>
</dbReference>
<name>A0A495J4F0_9SPHI</name>
<dbReference type="PRINTS" id="PR00344">
    <property type="entry name" value="BCTRLSENSOR"/>
</dbReference>
<dbReference type="GO" id="GO:0000155">
    <property type="term" value="F:phosphorelay sensor kinase activity"/>
    <property type="evidence" value="ECO:0007669"/>
    <property type="project" value="InterPro"/>
</dbReference>
<dbReference type="PROSITE" id="PS00041">
    <property type="entry name" value="HTH_ARAC_FAMILY_1"/>
    <property type="match status" value="1"/>
</dbReference>
<dbReference type="InterPro" id="IPR011006">
    <property type="entry name" value="CheY-like_superfamily"/>
</dbReference>
<dbReference type="SUPFAM" id="SSF52172">
    <property type="entry name" value="CheY-like"/>
    <property type="match status" value="1"/>
</dbReference>
<reference evidence="12 13" key="1">
    <citation type="submission" date="2018-10" db="EMBL/GenBank/DDBJ databases">
        <title>Genomic Encyclopedia of Archaeal and Bacterial Type Strains, Phase II (KMG-II): from individual species to whole genera.</title>
        <authorList>
            <person name="Goeker M."/>
        </authorList>
    </citation>
    <scope>NUCLEOTIDE SEQUENCE [LARGE SCALE GENOMIC DNA]</scope>
    <source>
        <strain evidence="12 13">DSM 18602</strain>
    </source>
</reference>
<organism evidence="12 13">
    <name type="scientific">Mucilaginibacter gracilis</name>
    <dbReference type="NCBI Taxonomy" id="423350"/>
    <lineage>
        <taxon>Bacteria</taxon>
        <taxon>Pseudomonadati</taxon>
        <taxon>Bacteroidota</taxon>
        <taxon>Sphingobacteriia</taxon>
        <taxon>Sphingobacteriales</taxon>
        <taxon>Sphingobacteriaceae</taxon>
        <taxon>Mucilaginibacter</taxon>
    </lineage>
</organism>
<feature type="domain" description="HTH araC/xylS-type" evidence="9">
    <location>
        <begin position="1272"/>
        <end position="1371"/>
    </location>
</feature>
<dbReference type="InterPro" id="IPR015943">
    <property type="entry name" value="WD40/YVTN_repeat-like_dom_sf"/>
</dbReference>
<evidence type="ECO:0000256" key="2">
    <source>
        <dbReference type="ARBA" id="ARBA00012438"/>
    </source>
</evidence>
<dbReference type="SMART" id="SM00342">
    <property type="entry name" value="HTH_ARAC"/>
    <property type="match status" value="1"/>
</dbReference>
<dbReference type="Pfam" id="PF02518">
    <property type="entry name" value="HATPase_c"/>
    <property type="match status" value="1"/>
</dbReference>
<dbReference type="PROSITE" id="PS50109">
    <property type="entry name" value="HIS_KIN"/>
    <property type="match status" value="1"/>
</dbReference>
<feature type="modified residue" description="4-aspartylphosphate" evidence="7">
    <location>
        <position position="1173"/>
    </location>
</feature>
<keyword evidence="12" id="KW-0418">Kinase</keyword>
<dbReference type="Pfam" id="PF12833">
    <property type="entry name" value="HTH_18"/>
    <property type="match status" value="1"/>
</dbReference>
<dbReference type="CDD" id="cd17574">
    <property type="entry name" value="REC_OmpR"/>
    <property type="match status" value="1"/>
</dbReference>